<organism evidence="1 2">
    <name type="scientific">Vreelandella titanicae</name>
    <dbReference type="NCBI Taxonomy" id="664683"/>
    <lineage>
        <taxon>Bacteria</taxon>
        <taxon>Pseudomonadati</taxon>
        <taxon>Pseudomonadota</taxon>
        <taxon>Gammaproteobacteria</taxon>
        <taxon>Oceanospirillales</taxon>
        <taxon>Halomonadaceae</taxon>
        <taxon>Vreelandella</taxon>
    </lineage>
</organism>
<dbReference type="AlphaFoldDB" id="A0A558J3X1"/>
<dbReference type="InterPro" id="IPR021505">
    <property type="entry name" value="Phage_B3_Orf6"/>
</dbReference>
<sequence length="210" mass="23556">MNTPVTTSQPIPDGYRMDAKGRLIPEESIKPIDQARDELAIELVTKAIEMNRQLQQFKAAAFGDIETFVQLSAEQYGVNVGGKKGNVTLLSFDGRYKIQRQVADHITFDERLEAAKGLIDECLKDWTSGAGHEVKTIVQDAFRTDKQGNLRTGAVLALRRHDFDDPRWLKAMDAIADAVQVTGSKSYVRIYERIGETERYQPISLNIAEV</sequence>
<name>A0A558J3X1_9GAMM</name>
<evidence type="ECO:0000313" key="1">
    <source>
        <dbReference type="EMBL" id="TVU88286.1"/>
    </source>
</evidence>
<gene>
    <name evidence="1" type="ORF">FQP89_18695</name>
</gene>
<dbReference type="Pfam" id="PF11363">
    <property type="entry name" value="DUF3164"/>
    <property type="match status" value="1"/>
</dbReference>
<accession>A0A558J3X1</accession>
<reference evidence="1 2" key="1">
    <citation type="submission" date="2019-07" db="EMBL/GenBank/DDBJ databases">
        <title>Diversity of Bacteria from Kongsfjorden, Arctic.</title>
        <authorList>
            <person name="Yu Y."/>
        </authorList>
    </citation>
    <scope>NUCLEOTIDE SEQUENCE [LARGE SCALE GENOMIC DNA]</scope>
    <source>
        <strain evidence="1 2">SM1922</strain>
    </source>
</reference>
<comment type="caution">
    <text evidence="1">The sequence shown here is derived from an EMBL/GenBank/DDBJ whole genome shotgun (WGS) entry which is preliminary data.</text>
</comment>
<dbReference type="EMBL" id="VNFE01000006">
    <property type="protein sequence ID" value="TVU88286.1"/>
    <property type="molecule type" value="Genomic_DNA"/>
</dbReference>
<proteinExistence type="predicted"/>
<evidence type="ECO:0000313" key="2">
    <source>
        <dbReference type="Proteomes" id="UP000317288"/>
    </source>
</evidence>
<dbReference type="RefSeq" id="WP_144814032.1">
    <property type="nucleotide sequence ID" value="NZ_VNFE01000006.1"/>
</dbReference>
<protein>
    <submittedName>
        <fullName evidence="1">DUF3164 family protein</fullName>
    </submittedName>
</protein>
<dbReference type="Proteomes" id="UP000317288">
    <property type="component" value="Unassembled WGS sequence"/>
</dbReference>